<evidence type="ECO:0000313" key="3">
    <source>
        <dbReference type="Proteomes" id="UP001652680"/>
    </source>
</evidence>
<dbReference type="Proteomes" id="UP001652680">
    <property type="component" value="Unassembled WGS sequence"/>
</dbReference>
<dbReference type="OMA" id="LMWNFYV"/>
<dbReference type="GeneID" id="108053846"/>
<keyword evidence="1" id="KW-1133">Transmembrane helix</keyword>
<sequence>MICMPALNLFFYNGLMVYIAREIIRIIKVPTTNVSGWHQIPIIGWFFSPHPPDKDNEFLDYQEFDDVLWNLNLYVNGLLLLPALCQIHHFSVLVAGILMWNFYVYQRLFAFFLRLAWYLSYSDLCWAYYGPLVMLGLLLNTLHLGLIVGTMKWQAEYLEELQPQPRPAVGSHSPPRQEQRLGAEVIEAIGDCLER</sequence>
<dbReference type="OrthoDB" id="7846183at2759"/>
<reference evidence="2" key="3">
    <citation type="submission" date="2025-05" db="UniProtKB">
        <authorList>
            <consortium name="EnsemblMetazoa"/>
        </authorList>
    </citation>
    <scope>IDENTIFICATION</scope>
</reference>
<evidence type="ECO:0000313" key="4">
    <source>
        <dbReference type="RefSeq" id="XP_016992056.1"/>
    </source>
</evidence>
<proteinExistence type="predicted"/>
<feature type="transmembrane region" description="Helical" evidence="1">
    <location>
        <begin position="126"/>
        <end position="148"/>
    </location>
</feature>
<dbReference type="AlphaFoldDB" id="A0A6P4G3B7"/>
<evidence type="ECO:0000313" key="2">
    <source>
        <dbReference type="EnsemblMetazoa" id="XP_016992056.1"/>
    </source>
</evidence>
<keyword evidence="1" id="KW-0812">Transmembrane</keyword>
<protein>
    <submittedName>
        <fullName evidence="4">Uncharacterized protein LOC108053846</fullName>
    </submittedName>
</protein>
<reference evidence="4" key="2">
    <citation type="submission" date="2025-04" db="UniProtKB">
        <authorList>
            <consortium name="RefSeq"/>
        </authorList>
    </citation>
    <scope>IDENTIFICATION</scope>
</reference>
<reference evidence="3" key="1">
    <citation type="journal article" date="2021" name="Elife">
        <title>Highly contiguous assemblies of 101 drosophilid genomes.</title>
        <authorList>
            <person name="Kim B.Y."/>
            <person name="Wang J.R."/>
            <person name="Miller D.E."/>
            <person name="Barmina O."/>
            <person name="Delaney E."/>
            <person name="Thompson A."/>
            <person name="Comeault A.A."/>
            <person name="Peede D."/>
            <person name="D'Agostino E.R."/>
            <person name="Pelaez J."/>
            <person name="Aguilar J.M."/>
            <person name="Haji D."/>
            <person name="Matsunaga T."/>
            <person name="Armstrong E.E."/>
            <person name="Zych M."/>
            <person name="Ogawa Y."/>
            <person name="Stamenkovic-Radak M."/>
            <person name="Jelic M."/>
            <person name="Veselinovic M.S."/>
            <person name="Tanaskovic M."/>
            <person name="Eric P."/>
            <person name="Gao J.J."/>
            <person name="Katoh T.K."/>
            <person name="Toda M.J."/>
            <person name="Watabe H."/>
            <person name="Watada M."/>
            <person name="Davis J.S."/>
            <person name="Moyle L.C."/>
            <person name="Manoli G."/>
            <person name="Bertolini E."/>
            <person name="Kostal V."/>
            <person name="Hawley R.S."/>
            <person name="Takahashi A."/>
            <person name="Jones C.D."/>
            <person name="Price D.K."/>
            <person name="Whiteman N."/>
            <person name="Kopp A."/>
            <person name="Matute D.R."/>
            <person name="Petrov D.A."/>
        </authorList>
    </citation>
    <scope>NUCLEOTIDE SEQUENCE [LARGE SCALE GENOMIC DNA]</scope>
</reference>
<keyword evidence="1" id="KW-0472">Membrane</keyword>
<organism evidence="4">
    <name type="scientific">Drosophila rhopaloa</name>
    <name type="common">Fruit fly</name>
    <dbReference type="NCBI Taxonomy" id="1041015"/>
    <lineage>
        <taxon>Eukaryota</taxon>
        <taxon>Metazoa</taxon>
        <taxon>Ecdysozoa</taxon>
        <taxon>Arthropoda</taxon>
        <taxon>Hexapoda</taxon>
        <taxon>Insecta</taxon>
        <taxon>Pterygota</taxon>
        <taxon>Neoptera</taxon>
        <taxon>Endopterygota</taxon>
        <taxon>Diptera</taxon>
        <taxon>Brachycera</taxon>
        <taxon>Muscomorpha</taxon>
        <taxon>Ephydroidea</taxon>
        <taxon>Drosophilidae</taxon>
        <taxon>Drosophila</taxon>
        <taxon>Sophophora</taxon>
    </lineage>
</organism>
<gene>
    <name evidence="4" type="primary">LOC108053846</name>
    <name evidence="2" type="synonym">108053846</name>
</gene>
<accession>A0A6P4G3B7</accession>
<dbReference type="EnsemblMetazoa" id="XM_017136567.2">
    <property type="protein sequence ID" value="XP_016992056.1"/>
    <property type="gene ID" value="LOC108053846"/>
</dbReference>
<keyword evidence="3" id="KW-1185">Reference proteome</keyword>
<dbReference type="RefSeq" id="XP_016992056.1">
    <property type="nucleotide sequence ID" value="XM_017136567.1"/>
</dbReference>
<name>A0A6P4G3B7_DRORH</name>
<evidence type="ECO:0000256" key="1">
    <source>
        <dbReference type="SAM" id="Phobius"/>
    </source>
</evidence>